<sequence>MLDRLVIEQLLKDSPIVKESVIKDVRELTLAGEYGLAFDTLCSWIYEDELPIEAAYYDRLRNASIEFGARELVDRLGELVLSDND</sequence>
<evidence type="ECO:0000313" key="1">
    <source>
        <dbReference type="EMBL" id="RSM77801.1"/>
    </source>
</evidence>
<name>A0A428Z0Q6_KIBAR</name>
<dbReference type="InterPro" id="IPR047880">
    <property type="entry name" value="MafI-like"/>
</dbReference>
<dbReference type="Proteomes" id="UP000287547">
    <property type="component" value="Unassembled WGS sequence"/>
</dbReference>
<comment type="caution">
    <text evidence="1">The sequence shown here is derived from an EMBL/GenBank/DDBJ whole genome shotgun (WGS) entry which is preliminary data.</text>
</comment>
<gene>
    <name evidence="1" type="ORF">DMH04_34335</name>
</gene>
<dbReference type="EMBL" id="QHKI01000039">
    <property type="protein sequence ID" value="RSM77801.1"/>
    <property type="molecule type" value="Genomic_DNA"/>
</dbReference>
<evidence type="ECO:0008006" key="3">
    <source>
        <dbReference type="Google" id="ProtNLM"/>
    </source>
</evidence>
<protein>
    <recommendedName>
        <fullName evidence="3">MafI family immunity protein</fullName>
    </recommendedName>
</protein>
<dbReference type="OrthoDB" id="4274041at2"/>
<organism evidence="1 2">
    <name type="scientific">Kibdelosporangium aridum</name>
    <dbReference type="NCBI Taxonomy" id="2030"/>
    <lineage>
        <taxon>Bacteria</taxon>
        <taxon>Bacillati</taxon>
        <taxon>Actinomycetota</taxon>
        <taxon>Actinomycetes</taxon>
        <taxon>Pseudonocardiales</taxon>
        <taxon>Pseudonocardiaceae</taxon>
        <taxon>Kibdelosporangium</taxon>
    </lineage>
</organism>
<accession>A0A428Z0Q6</accession>
<reference evidence="1 2" key="1">
    <citation type="submission" date="2018-05" db="EMBL/GenBank/DDBJ databases">
        <title>Evolution of GPA BGCs.</title>
        <authorList>
            <person name="Waglechner N."/>
            <person name="Wright G.D."/>
        </authorList>
    </citation>
    <scope>NUCLEOTIDE SEQUENCE [LARGE SCALE GENOMIC DNA]</scope>
    <source>
        <strain evidence="1 2">A82846</strain>
    </source>
</reference>
<proteinExistence type="predicted"/>
<evidence type="ECO:0000313" key="2">
    <source>
        <dbReference type="Proteomes" id="UP000287547"/>
    </source>
</evidence>
<dbReference type="NCBIfam" id="NF033691">
    <property type="entry name" value="immunity_MafI"/>
    <property type="match status" value="1"/>
</dbReference>
<dbReference type="AlphaFoldDB" id="A0A428Z0Q6"/>